<evidence type="ECO:0000256" key="3">
    <source>
        <dbReference type="ARBA" id="ARBA00022729"/>
    </source>
</evidence>
<keyword evidence="2" id="KW-0645">Protease</keyword>
<dbReference type="Gene3D" id="2.40.10.120">
    <property type="match status" value="1"/>
</dbReference>
<evidence type="ECO:0000256" key="1">
    <source>
        <dbReference type="ARBA" id="ARBA00010541"/>
    </source>
</evidence>
<dbReference type="Proteomes" id="UP000215215">
    <property type="component" value="Unassembled WGS sequence"/>
</dbReference>
<evidence type="ECO:0000313" key="12">
    <source>
        <dbReference type="Proteomes" id="UP000215215"/>
    </source>
</evidence>
<organism evidence="11 12">
    <name type="scientific">candidate division WOR-3 bacterium JGI_Cruoil_03_44_89</name>
    <dbReference type="NCBI Taxonomy" id="1973748"/>
    <lineage>
        <taxon>Bacteria</taxon>
        <taxon>Bacteria division WOR-3</taxon>
    </lineage>
</organism>
<dbReference type="SMART" id="SM00228">
    <property type="entry name" value="PDZ"/>
    <property type="match status" value="2"/>
</dbReference>
<feature type="binding site" evidence="8">
    <location>
        <position position="48"/>
    </location>
    <ligand>
        <name>substrate</name>
    </ligand>
</feature>
<feature type="active site" description="Charge relay system" evidence="7">
    <location>
        <position position="207"/>
    </location>
</feature>
<keyword evidence="3 9" id="KW-0732">Signal</keyword>
<feature type="binding site" evidence="8">
    <location>
        <position position="130"/>
    </location>
    <ligand>
        <name>substrate</name>
    </ligand>
</feature>
<comment type="caution">
    <text evidence="11">The sequence shown here is derived from an EMBL/GenBank/DDBJ whole genome shotgun (WGS) entry which is preliminary data.</text>
</comment>
<dbReference type="Gene3D" id="2.30.42.10">
    <property type="match status" value="2"/>
</dbReference>
<dbReference type="InterPro" id="IPR009003">
    <property type="entry name" value="Peptidase_S1_PA"/>
</dbReference>
<evidence type="ECO:0000256" key="7">
    <source>
        <dbReference type="PIRSR" id="PIRSR611782-1"/>
    </source>
</evidence>
<evidence type="ECO:0000256" key="8">
    <source>
        <dbReference type="PIRSR" id="PIRSR611782-2"/>
    </source>
</evidence>
<dbReference type="GO" id="GO:0006508">
    <property type="term" value="P:proteolysis"/>
    <property type="evidence" value="ECO:0007669"/>
    <property type="project" value="UniProtKB-KW"/>
</dbReference>
<dbReference type="SUPFAM" id="SSF50494">
    <property type="entry name" value="Trypsin-like serine proteases"/>
    <property type="match status" value="1"/>
</dbReference>
<dbReference type="Pfam" id="PF13365">
    <property type="entry name" value="Trypsin_2"/>
    <property type="match status" value="1"/>
</dbReference>
<dbReference type="SUPFAM" id="SSF50156">
    <property type="entry name" value="PDZ domain-like"/>
    <property type="match status" value="2"/>
</dbReference>
<dbReference type="PRINTS" id="PR00834">
    <property type="entry name" value="PROTEASES2C"/>
</dbReference>
<keyword evidence="4" id="KW-0677">Repeat</keyword>
<evidence type="ECO:0000256" key="6">
    <source>
        <dbReference type="ARBA" id="ARBA00022825"/>
    </source>
</evidence>
<reference evidence="11 12" key="1">
    <citation type="submission" date="2017-07" db="EMBL/GenBank/DDBJ databases">
        <title>Recovery of genomes from metagenomes via a dereplication, aggregation, and scoring strategy.</title>
        <authorList>
            <person name="Sieber C.M."/>
            <person name="Probst A.J."/>
            <person name="Sharrar A."/>
            <person name="Thomas B.C."/>
            <person name="Hess M."/>
            <person name="Tringe S.G."/>
            <person name="Banfield J.F."/>
        </authorList>
    </citation>
    <scope>NUCLEOTIDE SEQUENCE [LARGE SCALE GENOMIC DNA]</scope>
    <source>
        <strain evidence="11">JGI_Cruoil_03_44_89</strain>
    </source>
</reference>
<dbReference type="PROSITE" id="PS50106">
    <property type="entry name" value="PDZ"/>
    <property type="match status" value="2"/>
</dbReference>
<dbReference type="FunFam" id="2.40.10.10:FF:000001">
    <property type="entry name" value="Periplasmic serine protease DegS"/>
    <property type="match status" value="1"/>
</dbReference>
<dbReference type="PANTHER" id="PTHR22939">
    <property type="entry name" value="SERINE PROTEASE FAMILY S1C HTRA-RELATED"/>
    <property type="match status" value="1"/>
</dbReference>
<keyword evidence="6" id="KW-0720">Serine protease</keyword>
<keyword evidence="5" id="KW-0378">Hydrolase</keyword>
<evidence type="ECO:0000259" key="10">
    <source>
        <dbReference type="PROSITE" id="PS50106"/>
    </source>
</evidence>
<dbReference type="InterPro" id="IPR001940">
    <property type="entry name" value="Peptidase_S1C"/>
</dbReference>
<feature type="domain" description="PDZ" evidence="10">
    <location>
        <begin position="348"/>
        <end position="451"/>
    </location>
</feature>
<feature type="signal peptide" evidence="9">
    <location>
        <begin position="1"/>
        <end position="18"/>
    </location>
</feature>
<dbReference type="NCBIfam" id="TIGR02037">
    <property type="entry name" value="degP_htrA_DO"/>
    <property type="match status" value="1"/>
</dbReference>
<feature type="active site" description="Charge relay system" evidence="7">
    <location>
        <position position="100"/>
    </location>
</feature>
<dbReference type="Pfam" id="PF00595">
    <property type="entry name" value="PDZ"/>
    <property type="match status" value="1"/>
</dbReference>
<feature type="binding site" evidence="8">
    <location>
        <begin position="205"/>
        <end position="207"/>
    </location>
    <ligand>
        <name>substrate</name>
    </ligand>
</feature>
<gene>
    <name evidence="11" type="ORF">CH333_02225</name>
</gene>
<proteinExistence type="inferred from homology"/>
<feature type="active site" description="Charge relay system" evidence="7">
    <location>
        <position position="130"/>
    </location>
</feature>
<dbReference type="Pfam" id="PF13180">
    <property type="entry name" value="PDZ_2"/>
    <property type="match status" value="1"/>
</dbReference>
<dbReference type="InterPro" id="IPR011782">
    <property type="entry name" value="Pept_S1C_Do"/>
</dbReference>
<dbReference type="PANTHER" id="PTHR22939:SF129">
    <property type="entry name" value="SERINE PROTEASE HTRA2, MITOCHONDRIAL"/>
    <property type="match status" value="1"/>
</dbReference>
<evidence type="ECO:0000256" key="4">
    <source>
        <dbReference type="ARBA" id="ARBA00022737"/>
    </source>
</evidence>
<evidence type="ECO:0000256" key="5">
    <source>
        <dbReference type="ARBA" id="ARBA00022801"/>
    </source>
</evidence>
<feature type="chain" id="PRO_5013394056" description="PDZ domain-containing protein" evidence="9">
    <location>
        <begin position="19"/>
        <end position="460"/>
    </location>
</feature>
<dbReference type="CDD" id="cd10839">
    <property type="entry name" value="cpPDZ1_DegP-like"/>
    <property type="match status" value="1"/>
</dbReference>
<dbReference type="EMBL" id="NOZQ01000045">
    <property type="protein sequence ID" value="OYD16884.1"/>
    <property type="molecule type" value="Genomic_DNA"/>
</dbReference>
<evidence type="ECO:0000256" key="2">
    <source>
        <dbReference type="ARBA" id="ARBA00022670"/>
    </source>
</evidence>
<evidence type="ECO:0000313" key="11">
    <source>
        <dbReference type="EMBL" id="OYD16884.1"/>
    </source>
</evidence>
<dbReference type="AlphaFoldDB" id="A0A235BXE3"/>
<dbReference type="InterPro" id="IPR001478">
    <property type="entry name" value="PDZ"/>
</dbReference>
<feature type="domain" description="PDZ" evidence="10">
    <location>
        <begin position="252"/>
        <end position="342"/>
    </location>
</feature>
<dbReference type="GO" id="GO:0004252">
    <property type="term" value="F:serine-type endopeptidase activity"/>
    <property type="evidence" value="ECO:0007669"/>
    <property type="project" value="InterPro"/>
</dbReference>
<evidence type="ECO:0000256" key="9">
    <source>
        <dbReference type="SAM" id="SignalP"/>
    </source>
</evidence>
<protein>
    <recommendedName>
        <fullName evidence="10">PDZ domain-containing protein</fullName>
    </recommendedName>
</protein>
<dbReference type="InterPro" id="IPR036034">
    <property type="entry name" value="PDZ_sf"/>
</dbReference>
<comment type="similarity">
    <text evidence="1">Belongs to the peptidase S1C family.</text>
</comment>
<name>A0A235BXE3_UNCW3</name>
<sequence>MRKFAIAVALLVPFLCIAQRMPLNEEEESPFVDVAKRVMPSVVNISAEKVVKIKVPDEFQDPFFEFWKKFFPEFPKEQREKSLGSGVIITEDGFILTNNHVVSGAEKIVVKTKEKTYRNVKVVGKDPLTDLALLKIEEKDLPYSELGNSDEIEVGDWVMAIGNPFGLERTVTVGIISAKHRTGIKLPGSRAFQDFIQTDAAINPGNSGGPLVNIRGEIVGINTAIQTRGLPGNIGIGFAVPSNIAEGVLKDLMTKGKVERGYLGIYYQEVTRDMAEGLGLDRARGIIVSQVVKDSPAEKAGLEEGDIIIEFGEEEVTYSQFPFMVARTPIGEKVSVRVIRDKKTITLKVRIAKRPSEETVAEVEQEKNFWLGIEVAGLSSKEAETLGVKEKEGVLVINVQPEGAAYRYIKKGDIIKKINTEYIENIQDYNAVKKKLENSDKPIVFLVKRGEASRFITITP</sequence>
<accession>A0A235BXE3</accession>
<feature type="binding site" evidence="8">
    <location>
        <position position="100"/>
    </location>
    <ligand>
        <name>substrate</name>
    </ligand>
</feature>